<accession>A0ABV9KQN8</accession>
<dbReference type="InterPro" id="IPR050135">
    <property type="entry name" value="dGTPase-like"/>
</dbReference>
<dbReference type="PANTHER" id="PTHR11373:SF4">
    <property type="entry name" value="DEOXYNUCLEOSIDE TRIPHOSPHATE TRIPHOSPHOHYDROLASE SAMHD1"/>
    <property type="match status" value="1"/>
</dbReference>
<dbReference type="SUPFAM" id="SSF109604">
    <property type="entry name" value="HD-domain/PDEase-like"/>
    <property type="match status" value="1"/>
</dbReference>
<evidence type="ECO:0000313" key="3">
    <source>
        <dbReference type="Proteomes" id="UP001596023"/>
    </source>
</evidence>
<comment type="caution">
    <text evidence="2">The sequence shown here is derived from an EMBL/GenBank/DDBJ whole genome shotgun (WGS) entry which is preliminary data.</text>
</comment>
<proteinExistence type="predicted"/>
<evidence type="ECO:0000313" key="2">
    <source>
        <dbReference type="EMBL" id="MFC4672263.1"/>
    </source>
</evidence>
<sequence>MSNKKKIINDPVFGFITIPNNFLYRLIQHPFLQRLHRIKQLGLASFVYPGAQHTRLHHSIGAMYLMDEAINNLRIKGHEITADEANGALACILLHDVGHGPFSHVLEYTLTNGIHHEEFSLALMENLNEELNGELDICISIFKNEYPKKFLHQLVSGQLDVDRLDYLRRDSFFTGVTEGNIGSARIIKMLDLRNDRLVVEAKGIYSIENFLMSRRLMYWQVYLHKTAVAAEKMLIKTLTRAKELSDKGVKLFASPAFLYFLENDVSREFFDGQREEVLKHFAGLDDNDIWCALKVWAVNEDKVLSTLSTALINRNLFKIEITNEPLSEHQIQKHITAYTEQLGVNEYEASFFYSSDVIYTNMYNEADDSIDILYNDGTIRDISEASDMLNIQLLSKKVQKYYFSYLKI</sequence>
<dbReference type="RefSeq" id="WP_379993443.1">
    <property type="nucleotide sequence ID" value="NZ_JBHSGN010000005.1"/>
</dbReference>
<keyword evidence="3" id="KW-1185">Reference proteome</keyword>
<dbReference type="InterPro" id="IPR045509">
    <property type="entry name" value="HD_assoc_2"/>
</dbReference>
<dbReference type="SMART" id="SM00471">
    <property type="entry name" value="HDc"/>
    <property type="match status" value="1"/>
</dbReference>
<gene>
    <name evidence="2" type="ORF">ACFO6W_01000</name>
</gene>
<dbReference type="CDD" id="cd00077">
    <property type="entry name" value="HDc"/>
    <property type="match status" value="1"/>
</dbReference>
<dbReference type="InterPro" id="IPR003607">
    <property type="entry name" value="HD/PDEase_dom"/>
</dbReference>
<dbReference type="Gene3D" id="1.10.3210.10">
    <property type="entry name" value="Hypothetical protein af1432"/>
    <property type="match status" value="1"/>
</dbReference>
<protein>
    <submittedName>
        <fullName evidence="2">HD domain-containing protein</fullName>
    </submittedName>
</protein>
<evidence type="ECO:0000259" key="1">
    <source>
        <dbReference type="SMART" id="SM00471"/>
    </source>
</evidence>
<organism evidence="2 3">
    <name type="scientific">Dysgonomonas termitidis</name>
    <dbReference type="NCBI Taxonomy" id="1516126"/>
    <lineage>
        <taxon>Bacteria</taxon>
        <taxon>Pseudomonadati</taxon>
        <taxon>Bacteroidota</taxon>
        <taxon>Bacteroidia</taxon>
        <taxon>Bacteroidales</taxon>
        <taxon>Dysgonomonadaceae</taxon>
        <taxon>Dysgonomonas</taxon>
    </lineage>
</organism>
<dbReference type="InterPro" id="IPR006674">
    <property type="entry name" value="HD_domain"/>
</dbReference>
<dbReference type="Pfam" id="PF01966">
    <property type="entry name" value="HD"/>
    <property type="match status" value="1"/>
</dbReference>
<reference evidence="3" key="1">
    <citation type="journal article" date="2019" name="Int. J. Syst. Evol. Microbiol.">
        <title>The Global Catalogue of Microorganisms (GCM) 10K type strain sequencing project: providing services to taxonomists for standard genome sequencing and annotation.</title>
        <authorList>
            <consortium name="The Broad Institute Genomics Platform"/>
            <consortium name="The Broad Institute Genome Sequencing Center for Infectious Disease"/>
            <person name="Wu L."/>
            <person name="Ma J."/>
        </authorList>
    </citation>
    <scope>NUCLEOTIDE SEQUENCE [LARGE SCALE GENOMIC DNA]</scope>
    <source>
        <strain evidence="3">CCUG 66188</strain>
    </source>
</reference>
<dbReference type="EMBL" id="JBHSGN010000005">
    <property type="protein sequence ID" value="MFC4672263.1"/>
    <property type="molecule type" value="Genomic_DNA"/>
</dbReference>
<dbReference type="PANTHER" id="PTHR11373">
    <property type="entry name" value="DEOXYNUCLEOSIDE TRIPHOSPHATE TRIPHOSPHOHYDROLASE"/>
    <property type="match status" value="1"/>
</dbReference>
<name>A0ABV9KQN8_9BACT</name>
<dbReference type="Pfam" id="PF19276">
    <property type="entry name" value="HD_assoc_2"/>
    <property type="match status" value="1"/>
</dbReference>
<dbReference type="Proteomes" id="UP001596023">
    <property type="component" value="Unassembled WGS sequence"/>
</dbReference>
<feature type="domain" description="HD/PDEase" evidence="1">
    <location>
        <begin position="51"/>
        <end position="176"/>
    </location>
</feature>